<evidence type="ECO:0000313" key="1">
    <source>
        <dbReference type="EMBL" id="THW85795.1"/>
    </source>
</evidence>
<dbReference type="Proteomes" id="UP000304928">
    <property type="component" value="Unassembled WGS sequence"/>
</dbReference>
<name>A0A4S9AZP1_AURPU</name>
<proteinExistence type="predicted"/>
<reference evidence="1 2" key="1">
    <citation type="submission" date="2018-10" db="EMBL/GenBank/DDBJ databases">
        <title>Fifty Aureobasidium pullulans genomes reveal a recombining polyextremotolerant generalist.</title>
        <authorList>
            <person name="Gostincar C."/>
            <person name="Turk M."/>
            <person name="Zajc J."/>
            <person name="Gunde-Cimerman N."/>
        </authorList>
    </citation>
    <scope>NUCLEOTIDE SEQUENCE [LARGE SCALE GENOMIC DNA]</scope>
    <source>
        <strain evidence="1 2">EXF-10507</strain>
    </source>
</reference>
<organism evidence="1 2">
    <name type="scientific">Aureobasidium pullulans</name>
    <name type="common">Black yeast</name>
    <name type="synonym">Pullularia pullulans</name>
    <dbReference type="NCBI Taxonomy" id="5580"/>
    <lineage>
        <taxon>Eukaryota</taxon>
        <taxon>Fungi</taxon>
        <taxon>Dikarya</taxon>
        <taxon>Ascomycota</taxon>
        <taxon>Pezizomycotina</taxon>
        <taxon>Dothideomycetes</taxon>
        <taxon>Dothideomycetidae</taxon>
        <taxon>Dothideales</taxon>
        <taxon>Saccotheciaceae</taxon>
        <taxon>Aureobasidium</taxon>
    </lineage>
</organism>
<comment type="caution">
    <text evidence="1">The sequence shown here is derived from an EMBL/GenBank/DDBJ whole genome shotgun (WGS) entry which is preliminary data.</text>
</comment>
<dbReference type="EMBL" id="QZAR01000169">
    <property type="protein sequence ID" value="THW85795.1"/>
    <property type="molecule type" value="Genomic_DNA"/>
</dbReference>
<dbReference type="AlphaFoldDB" id="A0A4S9AZP1"/>
<sequence length="108" mass="12061">MIVLWKTNYGLYCIPMFTFSGVISVNHLDKDRVGELVTMVTEDKRDEIIDHTAWAGLPLIMNLNPSMLGAAPSQIAYADLSRPYWVGKTEQITDKVGSLDGDEYLVPV</sequence>
<gene>
    <name evidence="1" type="ORF">D6D15_07820</name>
</gene>
<accession>A0A4S9AZP1</accession>
<evidence type="ECO:0000313" key="2">
    <source>
        <dbReference type="Proteomes" id="UP000304928"/>
    </source>
</evidence>
<protein>
    <submittedName>
        <fullName evidence="1">Uncharacterized protein</fullName>
    </submittedName>
</protein>